<dbReference type="InterPro" id="IPR009241">
    <property type="entry name" value="HigB-like"/>
</dbReference>
<dbReference type="AlphaFoldDB" id="A0A1I2UUG8"/>
<sequence length="105" mass="11873">MKPITFLGDSLARLRDFPDDARSEAGYQLRAVQAGDDPADWKPLKTVGPGVREIRVREASGAFRVLYLATLPDRILVLHAFEKRTQQTPQKDIEIAAKRLKAWKD</sequence>
<dbReference type="Proteomes" id="UP000199229">
    <property type="component" value="Unassembled WGS sequence"/>
</dbReference>
<gene>
    <name evidence="1" type="ORF">SAMN05192565_111133</name>
</gene>
<dbReference type="STRING" id="582675.SAMN05192565_111133"/>
<organism evidence="1 2">
    <name type="scientific">Methylobacterium gossipiicola</name>
    <dbReference type="NCBI Taxonomy" id="582675"/>
    <lineage>
        <taxon>Bacteria</taxon>
        <taxon>Pseudomonadati</taxon>
        <taxon>Pseudomonadota</taxon>
        <taxon>Alphaproteobacteria</taxon>
        <taxon>Hyphomicrobiales</taxon>
        <taxon>Methylobacteriaceae</taxon>
        <taxon>Methylobacterium</taxon>
    </lineage>
</organism>
<dbReference type="RefSeq" id="WP_091972072.1">
    <property type="nucleotide sequence ID" value="NZ_FOPM01000011.1"/>
</dbReference>
<reference evidence="2" key="1">
    <citation type="submission" date="2016-10" db="EMBL/GenBank/DDBJ databases">
        <authorList>
            <person name="Varghese N."/>
            <person name="Submissions S."/>
        </authorList>
    </citation>
    <scope>NUCLEOTIDE SEQUENCE [LARGE SCALE GENOMIC DNA]</scope>
    <source>
        <strain evidence="2">Gh-105</strain>
    </source>
</reference>
<dbReference type="OrthoDB" id="9797093at2"/>
<evidence type="ECO:0000313" key="1">
    <source>
        <dbReference type="EMBL" id="SFG79859.1"/>
    </source>
</evidence>
<evidence type="ECO:0000313" key="2">
    <source>
        <dbReference type="Proteomes" id="UP000199229"/>
    </source>
</evidence>
<keyword evidence="2" id="KW-1185">Reference proteome</keyword>
<name>A0A1I2UUG8_9HYPH</name>
<dbReference type="Pfam" id="PF05973">
    <property type="entry name" value="Gp49"/>
    <property type="match status" value="1"/>
</dbReference>
<dbReference type="EMBL" id="FOPM01000011">
    <property type="protein sequence ID" value="SFG79859.1"/>
    <property type="molecule type" value="Genomic_DNA"/>
</dbReference>
<protein>
    <submittedName>
        <fullName evidence="1">Phage-related protein</fullName>
    </submittedName>
</protein>
<accession>A0A1I2UUG8</accession>
<proteinExistence type="predicted"/>